<proteinExistence type="predicted"/>
<dbReference type="Proteomes" id="UP000796761">
    <property type="component" value="Unassembled WGS sequence"/>
</dbReference>
<gene>
    <name evidence="1" type="ORF">HGM15179_015657</name>
</gene>
<dbReference type="EMBL" id="SWJQ01000704">
    <property type="protein sequence ID" value="TRZ11452.1"/>
    <property type="molecule type" value="Genomic_DNA"/>
</dbReference>
<dbReference type="AlphaFoldDB" id="A0A8K1G4F1"/>
<sequence length="108" mass="12602">MENEGLDNTRHDSSSLTFPLPGNCQILHRSLFRKKISRTRRKIPHCGICHLKDETPINSFLFQSNCQILHRSLFRKKISRTRRKIPHCGICHLKDETPINSFLFQSSS</sequence>
<name>A0A8K1G4F1_9PASS</name>
<keyword evidence="2" id="KW-1185">Reference proteome</keyword>
<evidence type="ECO:0000313" key="1">
    <source>
        <dbReference type="EMBL" id="TRZ11452.1"/>
    </source>
</evidence>
<reference evidence="1" key="1">
    <citation type="submission" date="2019-04" db="EMBL/GenBank/DDBJ databases">
        <title>Genome assembly of Zosterops borbonicus 15179.</title>
        <authorList>
            <person name="Leroy T."/>
            <person name="Anselmetti Y."/>
            <person name="Tilak M.-K."/>
            <person name="Nabholz B."/>
        </authorList>
    </citation>
    <scope>NUCLEOTIDE SEQUENCE</scope>
    <source>
        <strain evidence="1">HGM_15179</strain>
        <tissue evidence="1">Muscle</tissue>
    </source>
</reference>
<protein>
    <submittedName>
        <fullName evidence="1">Uncharacterized protein</fullName>
    </submittedName>
</protein>
<evidence type="ECO:0000313" key="2">
    <source>
        <dbReference type="Proteomes" id="UP000796761"/>
    </source>
</evidence>
<accession>A0A8K1G4F1</accession>
<organism evidence="1 2">
    <name type="scientific">Zosterops borbonicus</name>
    <dbReference type="NCBI Taxonomy" id="364589"/>
    <lineage>
        <taxon>Eukaryota</taxon>
        <taxon>Metazoa</taxon>
        <taxon>Chordata</taxon>
        <taxon>Craniata</taxon>
        <taxon>Vertebrata</taxon>
        <taxon>Euteleostomi</taxon>
        <taxon>Archelosauria</taxon>
        <taxon>Archosauria</taxon>
        <taxon>Dinosauria</taxon>
        <taxon>Saurischia</taxon>
        <taxon>Theropoda</taxon>
        <taxon>Coelurosauria</taxon>
        <taxon>Aves</taxon>
        <taxon>Neognathae</taxon>
        <taxon>Neoaves</taxon>
        <taxon>Telluraves</taxon>
        <taxon>Australaves</taxon>
        <taxon>Passeriformes</taxon>
        <taxon>Sylvioidea</taxon>
        <taxon>Zosteropidae</taxon>
        <taxon>Zosterops</taxon>
    </lineage>
</organism>
<comment type="caution">
    <text evidence="1">The sequence shown here is derived from an EMBL/GenBank/DDBJ whole genome shotgun (WGS) entry which is preliminary data.</text>
</comment>